<protein>
    <recommendedName>
        <fullName evidence="9">Lipoprotein signal peptidase</fullName>
        <ecNumber evidence="9">3.4.23.36</ecNumber>
    </recommendedName>
    <alternativeName>
        <fullName evidence="9">Prolipoprotein signal peptidase</fullName>
    </alternativeName>
    <alternativeName>
        <fullName evidence="9">Signal peptidase II</fullName>
        <shortName evidence="9">SPase II</shortName>
    </alternativeName>
</protein>
<evidence type="ECO:0000313" key="12">
    <source>
        <dbReference type="Proteomes" id="UP000280296"/>
    </source>
</evidence>
<evidence type="ECO:0000256" key="7">
    <source>
        <dbReference type="ARBA" id="ARBA00022989"/>
    </source>
</evidence>
<keyword evidence="7 9" id="KW-1133">Transmembrane helix</keyword>
<comment type="subcellular location">
    <subcellularLocation>
        <location evidence="9">Cell membrane</location>
        <topology evidence="9">Multi-pass membrane protein</topology>
    </subcellularLocation>
</comment>
<comment type="catalytic activity">
    <reaction evidence="9">
        <text>Release of signal peptides from bacterial membrane prolipoproteins. Hydrolyzes -Xaa-Yaa-Zaa-|-(S,diacylglyceryl)Cys-, in which Xaa is hydrophobic (preferably Leu), and Yaa (Ala or Ser) and Zaa (Gly or Ala) have small, neutral side chains.</text>
        <dbReference type="EC" id="3.4.23.36"/>
    </reaction>
</comment>
<organism evidence="11 12">
    <name type="scientific">Tautonia sociabilis</name>
    <dbReference type="NCBI Taxonomy" id="2080755"/>
    <lineage>
        <taxon>Bacteria</taxon>
        <taxon>Pseudomonadati</taxon>
        <taxon>Planctomycetota</taxon>
        <taxon>Planctomycetia</taxon>
        <taxon>Isosphaerales</taxon>
        <taxon>Isosphaeraceae</taxon>
        <taxon>Tautonia</taxon>
    </lineage>
</organism>
<sequence length="189" mass="20414">METRSQSGIQGDRDARPAVPASRWVLFWALALGGAAFDLTTKAVIFDWVGPPGSPAASVVGEVVELRTSYNTGALWGIGGELSFSSLMFAALSIVAAVFIVYWLFVLGHASDRWQTIALGLIMAGAIGNCYDRLRFGHVRDFVHVHVDSIGFDFPIFNFADNMLVIGAIGLMLLAMRPEPKPPETSPES</sequence>
<keyword evidence="12" id="KW-1185">Reference proteome</keyword>
<comment type="caution">
    <text evidence="9">Lacks conserved residue(s) required for the propagation of feature annotation.</text>
</comment>
<dbReference type="UniPathway" id="UPA00665"/>
<dbReference type="GO" id="GO:0004190">
    <property type="term" value="F:aspartic-type endopeptidase activity"/>
    <property type="evidence" value="ECO:0007669"/>
    <property type="project" value="UniProtKB-UniRule"/>
</dbReference>
<evidence type="ECO:0000256" key="1">
    <source>
        <dbReference type="ARBA" id="ARBA00006139"/>
    </source>
</evidence>
<gene>
    <name evidence="9 11" type="primary">lspA</name>
    <name evidence="11" type="ORF">TsocGM_04800</name>
</gene>
<dbReference type="InterPro" id="IPR001872">
    <property type="entry name" value="Peptidase_A8"/>
</dbReference>
<evidence type="ECO:0000256" key="3">
    <source>
        <dbReference type="ARBA" id="ARBA00022670"/>
    </source>
</evidence>
<reference evidence="11 12" key="1">
    <citation type="submission" date="2018-12" db="EMBL/GenBank/DDBJ databases">
        <authorList>
            <person name="Toschakov S.V."/>
        </authorList>
    </citation>
    <scope>NUCLEOTIDE SEQUENCE [LARGE SCALE GENOMIC DNA]</scope>
    <source>
        <strain evidence="11 12">GM2012</strain>
    </source>
</reference>
<evidence type="ECO:0000256" key="5">
    <source>
        <dbReference type="ARBA" id="ARBA00022750"/>
    </source>
</evidence>
<feature type="active site" evidence="9">
    <location>
        <position position="141"/>
    </location>
</feature>
<dbReference type="Proteomes" id="UP000280296">
    <property type="component" value="Unassembled WGS sequence"/>
</dbReference>
<dbReference type="OrthoDB" id="9810259at2"/>
<dbReference type="AlphaFoldDB" id="A0A432MNS5"/>
<evidence type="ECO:0000256" key="6">
    <source>
        <dbReference type="ARBA" id="ARBA00022801"/>
    </source>
</evidence>
<evidence type="ECO:0000256" key="9">
    <source>
        <dbReference type="HAMAP-Rule" id="MF_00161"/>
    </source>
</evidence>
<feature type="active site" evidence="9">
    <location>
        <position position="161"/>
    </location>
</feature>
<keyword evidence="4 9" id="KW-0812">Transmembrane</keyword>
<proteinExistence type="inferred from homology"/>
<keyword evidence="3 9" id="KW-0645">Protease</keyword>
<comment type="similarity">
    <text evidence="1 9 10">Belongs to the peptidase A8 family.</text>
</comment>
<keyword evidence="8 9" id="KW-0472">Membrane</keyword>
<keyword evidence="2 9" id="KW-1003">Cell membrane</keyword>
<dbReference type="PRINTS" id="PR00781">
    <property type="entry name" value="LIPOSIGPTASE"/>
</dbReference>
<keyword evidence="5 9" id="KW-0064">Aspartyl protease</keyword>
<evidence type="ECO:0000256" key="2">
    <source>
        <dbReference type="ARBA" id="ARBA00022475"/>
    </source>
</evidence>
<dbReference type="PANTHER" id="PTHR33695:SF1">
    <property type="entry name" value="LIPOPROTEIN SIGNAL PEPTIDASE"/>
    <property type="match status" value="1"/>
</dbReference>
<dbReference type="NCBIfam" id="TIGR00077">
    <property type="entry name" value="lspA"/>
    <property type="match status" value="1"/>
</dbReference>
<dbReference type="GO" id="GO:0005886">
    <property type="term" value="C:plasma membrane"/>
    <property type="evidence" value="ECO:0007669"/>
    <property type="project" value="UniProtKB-SubCell"/>
</dbReference>
<accession>A0A432MNS5</accession>
<feature type="transmembrane region" description="Helical" evidence="9">
    <location>
        <begin position="21"/>
        <end position="45"/>
    </location>
</feature>
<comment type="function">
    <text evidence="9">This protein specifically catalyzes the removal of signal peptides from prolipoproteins.</text>
</comment>
<comment type="caution">
    <text evidence="11">The sequence shown here is derived from an EMBL/GenBank/DDBJ whole genome shotgun (WGS) entry which is preliminary data.</text>
</comment>
<evidence type="ECO:0000256" key="4">
    <source>
        <dbReference type="ARBA" id="ARBA00022692"/>
    </source>
</evidence>
<dbReference type="Pfam" id="PF01252">
    <property type="entry name" value="Peptidase_A8"/>
    <property type="match status" value="1"/>
</dbReference>
<reference evidence="11 12" key="2">
    <citation type="submission" date="2019-01" db="EMBL/GenBank/DDBJ databases">
        <title>Tautonia sociabilis, a novel thermotolerant planctomycete of Isosphaeraceae family, isolated from a 4000 m deep subterranean habitat.</title>
        <authorList>
            <person name="Kovaleva O.L."/>
            <person name="Elcheninov A.G."/>
            <person name="Van Heerden E."/>
            <person name="Toshchakov S.V."/>
            <person name="Novikov A."/>
            <person name="Bonch-Osmolovskaya E.A."/>
            <person name="Kublanov I.V."/>
        </authorList>
    </citation>
    <scope>NUCLEOTIDE SEQUENCE [LARGE SCALE GENOMIC DNA]</scope>
    <source>
        <strain evidence="11 12">GM2012</strain>
    </source>
</reference>
<evidence type="ECO:0000256" key="8">
    <source>
        <dbReference type="ARBA" id="ARBA00023136"/>
    </source>
</evidence>
<evidence type="ECO:0000313" key="11">
    <source>
        <dbReference type="EMBL" id="RUL88970.1"/>
    </source>
</evidence>
<dbReference type="PANTHER" id="PTHR33695">
    <property type="entry name" value="LIPOPROTEIN SIGNAL PEPTIDASE"/>
    <property type="match status" value="1"/>
</dbReference>
<evidence type="ECO:0000256" key="10">
    <source>
        <dbReference type="RuleBase" id="RU004181"/>
    </source>
</evidence>
<dbReference type="EMBL" id="RYZH01000006">
    <property type="protein sequence ID" value="RUL88970.1"/>
    <property type="molecule type" value="Genomic_DNA"/>
</dbReference>
<feature type="transmembrane region" description="Helical" evidence="9">
    <location>
        <begin position="154"/>
        <end position="176"/>
    </location>
</feature>
<comment type="pathway">
    <text evidence="9">Protein modification; lipoprotein biosynthesis (signal peptide cleavage).</text>
</comment>
<name>A0A432MNS5_9BACT</name>
<feature type="transmembrane region" description="Helical" evidence="9">
    <location>
        <begin position="84"/>
        <end position="105"/>
    </location>
</feature>
<keyword evidence="6 9" id="KW-0378">Hydrolase</keyword>
<dbReference type="HAMAP" id="MF_00161">
    <property type="entry name" value="LspA"/>
    <property type="match status" value="1"/>
</dbReference>
<dbReference type="GO" id="GO:0006508">
    <property type="term" value="P:proteolysis"/>
    <property type="evidence" value="ECO:0007669"/>
    <property type="project" value="UniProtKB-KW"/>
</dbReference>
<dbReference type="EC" id="3.4.23.36" evidence="9"/>